<dbReference type="Gene3D" id="1.10.30.10">
    <property type="entry name" value="High mobility group box domain"/>
    <property type="match status" value="1"/>
</dbReference>
<comment type="subcellular location">
    <subcellularLocation>
        <location evidence="1">Nucleus</location>
    </subcellularLocation>
</comment>
<dbReference type="GO" id="GO:0000978">
    <property type="term" value="F:RNA polymerase II cis-regulatory region sequence-specific DNA binding"/>
    <property type="evidence" value="ECO:0007669"/>
    <property type="project" value="TreeGrafter"/>
</dbReference>
<comment type="similarity">
    <text evidence="2">Belongs to the TCF/LEF family.</text>
</comment>
<evidence type="ECO:0000256" key="3">
    <source>
        <dbReference type="ARBA" id="ARBA00022687"/>
    </source>
</evidence>
<sequence>MTMPHVNSGGSDDIYDSDEVKVYRHEGDEENEKKSSENLSEDKLGLVTETEENKVGYAGNSKEHRLVEHEGKPPPEVRDGPFSYIPNYPGFPNGATPTTMGGKMPMLQSPLSVMMYNNEVPFSSPPPAHMGIPPVTIDPKTGLPLRHPFPYPTAPGQFPPSLYHDIQWQRPPGYPISGALGGPYPPSFTARYPPGLFPPGVPPGMPHPMAGPNKDSDNHRHGYDGSGNQSPQPEKKKPHIKKPLNAFMLFMKEQRAKVVAECTLKESAAINQILGRR</sequence>
<feature type="DNA-binding region" description="HMG box" evidence="9">
    <location>
        <begin position="240"/>
        <end position="277"/>
    </location>
</feature>
<keyword evidence="5 9" id="KW-0238">DNA-binding</keyword>
<keyword evidence="7" id="KW-0804">Transcription</keyword>
<evidence type="ECO:0000256" key="5">
    <source>
        <dbReference type="ARBA" id="ARBA00023125"/>
    </source>
</evidence>
<feature type="region of interest" description="Disordered" evidence="10">
    <location>
        <begin position="1"/>
        <end position="77"/>
    </location>
</feature>
<feature type="non-terminal residue" evidence="12">
    <location>
        <position position="1"/>
    </location>
</feature>
<dbReference type="SUPFAM" id="SSF47095">
    <property type="entry name" value="HMG-box"/>
    <property type="match status" value="1"/>
</dbReference>
<evidence type="ECO:0000313" key="12">
    <source>
        <dbReference type="EMBL" id="KAH3861359.1"/>
    </source>
</evidence>
<dbReference type="EMBL" id="JAIWYP010000002">
    <property type="protein sequence ID" value="KAH3861359.1"/>
    <property type="molecule type" value="Genomic_DNA"/>
</dbReference>
<dbReference type="PANTHER" id="PTHR10373:SF38">
    <property type="entry name" value="PROTEIN PANGOLIN, ISOFORM J"/>
    <property type="match status" value="1"/>
</dbReference>
<dbReference type="InterPro" id="IPR024940">
    <property type="entry name" value="TCF/LEF"/>
</dbReference>
<proteinExistence type="inferred from homology"/>
<organism evidence="12 13">
    <name type="scientific">Dreissena polymorpha</name>
    <name type="common">Zebra mussel</name>
    <name type="synonym">Mytilus polymorpha</name>
    <dbReference type="NCBI Taxonomy" id="45954"/>
    <lineage>
        <taxon>Eukaryota</taxon>
        <taxon>Metazoa</taxon>
        <taxon>Spiralia</taxon>
        <taxon>Lophotrochozoa</taxon>
        <taxon>Mollusca</taxon>
        <taxon>Bivalvia</taxon>
        <taxon>Autobranchia</taxon>
        <taxon>Heteroconchia</taxon>
        <taxon>Euheterodonta</taxon>
        <taxon>Imparidentia</taxon>
        <taxon>Neoheterodontei</taxon>
        <taxon>Myida</taxon>
        <taxon>Dreissenoidea</taxon>
        <taxon>Dreissenidae</taxon>
        <taxon>Dreissena</taxon>
    </lineage>
</organism>
<feature type="compositionally biased region" description="Basic and acidic residues" evidence="10">
    <location>
        <begin position="18"/>
        <end position="44"/>
    </location>
</feature>
<dbReference type="PANTHER" id="PTHR10373">
    <property type="entry name" value="TRANSCRIPTION FACTOR 7 FAMILY MEMBER"/>
    <property type="match status" value="1"/>
</dbReference>
<dbReference type="GO" id="GO:0000785">
    <property type="term" value="C:chromatin"/>
    <property type="evidence" value="ECO:0007669"/>
    <property type="project" value="TreeGrafter"/>
</dbReference>
<keyword evidence="13" id="KW-1185">Reference proteome</keyword>
<evidence type="ECO:0000259" key="11">
    <source>
        <dbReference type="PROSITE" id="PS50118"/>
    </source>
</evidence>
<evidence type="ECO:0000256" key="2">
    <source>
        <dbReference type="ARBA" id="ARBA00006569"/>
    </source>
</evidence>
<protein>
    <recommendedName>
        <fullName evidence="11">HMG box domain-containing protein</fullName>
    </recommendedName>
</protein>
<dbReference type="GO" id="GO:1990907">
    <property type="term" value="C:beta-catenin-TCF complex"/>
    <property type="evidence" value="ECO:0007669"/>
    <property type="project" value="TreeGrafter"/>
</dbReference>
<dbReference type="Pfam" id="PF00505">
    <property type="entry name" value="HMG_box"/>
    <property type="match status" value="1"/>
</dbReference>
<evidence type="ECO:0000256" key="4">
    <source>
        <dbReference type="ARBA" id="ARBA00023015"/>
    </source>
</evidence>
<evidence type="ECO:0000256" key="8">
    <source>
        <dbReference type="ARBA" id="ARBA00023242"/>
    </source>
</evidence>
<evidence type="ECO:0000256" key="6">
    <source>
        <dbReference type="ARBA" id="ARBA00023159"/>
    </source>
</evidence>
<keyword evidence="3" id="KW-0879">Wnt signaling pathway</keyword>
<keyword evidence="4" id="KW-0805">Transcription regulation</keyword>
<keyword evidence="8 9" id="KW-0539">Nucleus</keyword>
<keyword evidence="6" id="KW-0010">Activator</keyword>
<accession>A0A9D4RAS1</accession>
<evidence type="ECO:0000256" key="1">
    <source>
        <dbReference type="ARBA" id="ARBA00004123"/>
    </source>
</evidence>
<feature type="compositionally biased region" description="Basic and acidic residues" evidence="10">
    <location>
        <begin position="214"/>
        <end position="223"/>
    </location>
</feature>
<dbReference type="GO" id="GO:0060070">
    <property type="term" value="P:canonical Wnt signaling pathway"/>
    <property type="evidence" value="ECO:0007669"/>
    <property type="project" value="TreeGrafter"/>
</dbReference>
<feature type="compositionally biased region" description="Basic and acidic residues" evidence="10">
    <location>
        <begin position="61"/>
        <end position="77"/>
    </location>
</feature>
<reference evidence="12" key="1">
    <citation type="journal article" date="2019" name="bioRxiv">
        <title>The Genome of the Zebra Mussel, Dreissena polymorpha: A Resource for Invasive Species Research.</title>
        <authorList>
            <person name="McCartney M.A."/>
            <person name="Auch B."/>
            <person name="Kono T."/>
            <person name="Mallez S."/>
            <person name="Zhang Y."/>
            <person name="Obille A."/>
            <person name="Becker A."/>
            <person name="Abrahante J.E."/>
            <person name="Garbe J."/>
            <person name="Badalamenti J.P."/>
            <person name="Herman A."/>
            <person name="Mangelson H."/>
            <person name="Liachko I."/>
            <person name="Sullivan S."/>
            <person name="Sone E.D."/>
            <person name="Koren S."/>
            <person name="Silverstein K.A.T."/>
            <person name="Beckman K.B."/>
            <person name="Gohl D.M."/>
        </authorList>
    </citation>
    <scope>NUCLEOTIDE SEQUENCE</scope>
    <source>
        <strain evidence="12">Duluth1</strain>
        <tissue evidence="12">Whole animal</tissue>
    </source>
</reference>
<comment type="caution">
    <text evidence="12">The sequence shown here is derived from an EMBL/GenBank/DDBJ whole genome shotgun (WGS) entry which is preliminary data.</text>
</comment>
<dbReference type="PROSITE" id="PS50118">
    <property type="entry name" value="HMG_BOX_2"/>
    <property type="match status" value="1"/>
</dbReference>
<feature type="compositionally biased region" description="Pro residues" evidence="10">
    <location>
        <begin position="195"/>
        <end position="206"/>
    </location>
</feature>
<dbReference type="Proteomes" id="UP000828390">
    <property type="component" value="Unassembled WGS sequence"/>
</dbReference>
<feature type="domain" description="HMG box" evidence="11">
    <location>
        <begin position="240"/>
        <end position="277"/>
    </location>
</feature>
<evidence type="ECO:0000256" key="9">
    <source>
        <dbReference type="PROSITE-ProRule" id="PRU00267"/>
    </source>
</evidence>
<reference evidence="12" key="2">
    <citation type="submission" date="2020-11" db="EMBL/GenBank/DDBJ databases">
        <authorList>
            <person name="McCartney M.A."/>
            <person name="Auch B."/>
            <person name="Kono T."/>
            <person name="Mallez S."/>
            <person name="Becker A."/>
            <person name="Gohl D.M."/>
            <person name="Silverstein K.A.T."/>
            <person name="Koren S."/>
            <person name="Bechman K.B."/>
            <person name="Herman A."/>
            <person name="Abrahante J.E."/>
            <person name="Garbe J."/>
        </authorList>
    </citation>
    <scope>NUCLEOTIDE SEQUENCE</scope>
    <source>
        <strain evidence="12">Duluth1</strain>
        <tissue evidence="12">Whole animal</tissue>
    </source>
</reference>
<dbReference type="InterPro" id="IPR027397">
    <property type="entry name" value="Catenin-bd_sf"/>
</dbReference>
<feature type="region of interest" description="Disordered" evidence="10">
    <location>
        <begin position="195"/>
        <end position="239"/>
    </location>
</feature>
<dbReference type="GO" id="GO:0000981">
    <property type="term" value="F:DNA-binding transcription factor activity, RNA polymerase II-specific"/>
    <property type="evidence" value="ECO:0007669"/>
    <property type="project" value="TreeGrafter"/>
</dbReference>
<evidence type="ECO:0000256" key="7">
    <source>
        <dbReference type="ARBA" id="ARBA00023163"/>
    </source>
</evidence>
<evidence type="ECO:0000256" key="10">
    <source>
        <dbReference type="SAM" id="MobiDB-lite"/>
    </source>
</evidence>
<gene>
    <name evidence="12" type="ORF">DPMN_024286</name>
</gene>
<evidence type="ECO:0000313" key="13">
    <source>
        <dbReference type="Proteomes" id="UP000828390"/>
    </source>
</evidence>
<dbReference type="InterPro" id="IPR009071">
    <property type="entry name" value="HMG_box_dom"/>
</dbReference>
<dbReference type="InterPro" id="IPR036910">
    <property type="entry name" value="HMG_box_dom_sf"/>
</dbReference>
<dbReference type="Gene3D" id="4.10.900.10">
    <property type="entry name" value="TCF3-CBD (Catenin binding domain)"/>
    <property type="match status" value="1"/>
</dbReference>
<dbReference type="AlphaFoldDB" id="A0A9D4RAS1"/>
<name>A0A9D4RAS1_DREPO</name>